<evidence type="ECO:0000313" key="2">
    <source>
        <dbReference type="EMBL" id="KAL3271539.1"/>
    </source>
</evidence>
<sequence>KEQSSQTEIADLMSDVSTQTQDEPTEKPSMIRMNNCTQTDDVETSMEKRIYEKLKLSLAGQVEEEIIHIMYKVSREISDVQQTLENGRINKPLDSLGRDVSEAVNEQNPNSDKRNRQARSIYTKYDGTYNTRVIVTTEYKKNVYKADGVNVSKSQNFRDRASIWYRGECRRTFKERMLYLSPLHSIIKN</sequence>
<name>A0ABD2MYU1_9CUCU</name>
<keyword evidence="3" id="KW-1185">Reference proteome</keyword>
<organism evidence="2 3">
    <name type="scientific">Cryptolaemus montrouzieri</name>
    <dbReference type="NCBI Taxonomy" id="559131"/>
    <lineage>
        <taxon>Eukaryota</taxon>
        <taxon>Metazoa</taxon>
        <taxon>Ecdysozoa</taxon>
        <taxon>Arthropoda</taxon>
        <taxon>Hexapoda</taxon>
        <taxon>Insecta</taxon>
        <taxon>Pterygota</taxon>
        <taxon>Neoptera</taxon>
        <taxon>Endopterygota</taxon>
        <taxon>Coleoptera</taxon>
        <taxon>Polyphaga</taxon>
        <taxon>Cucujiformia</taxon>
        <taxon>Coccinelloidea</taxon>
        <taxon>Coccinellidae</taxon>
        <taxon>Scymninae</taxon>
        <taxon>Scymnini</taxon>
        <taxon>Cryptolaemus</taxon>
    </lineage>
</organism>
<comment type="caution">
    <text evidence="2">The sequence shown here is derived from an EMBL/GenBank/DDBJ whole genome shotgun (WGS) entry which is preliminary data.</text>
</comment>
<evidence type="ECO:0000256" key="1">
    <source>
        <dbReference type="SAM" id="MobiDB-lite"/>
    </source>
</evidence>
<evidence type="ECO:0008006" key="4">
    <source>
        <dbReference type="Google" id="ProtNLM"/>
    </source>
</evidence>
<dbReference type="Proteomes" id="UP001516400">
    <property type="component" value="Unassembled WGS sequence"/>
</dbReference>
<protein>
    <recommendedName>
        <fullName evidence="4">Neurotrophin-3</fullName>
    </recommendedName>
</protein>
<proteinExistence type="predicted"/>
<evidence type="ECO:0000313" key="3">
    <source>
        <dbReference type="Proteomes" id="UP001516400"/>
    </source>
</evidence>
<dbReference type="EMBL" id="JABFTP020000042">
    <property type="protein sequence ID" value="KAL3271539.1"/>
    <property type="molecule type" value="Genomic_DNA"/>
</dbReference>
<dbReference type="AlphaFoldDB" id="A0ABD2MYU1"/>
<feature type="non-terminal residue" evidence="2">
    <location>
        <position position="1"/>
    </location>
</feature>
<accession>A0ABD2MYU1</accession>
<gene>
    <name evidence="2" type="ORF">HHI36_022016</name>
</gene>
<feature type="region of interest" description="Disordered" evidence="1">
    <location>
        <begin position="1"/>
        <end position="31"/>
    </location>
</feature>
<feature type="region of interest" description="Disordered" evidence="1">
    <location>
        <begin position="89"/>
        <end position="119"/>
    </location>
</feature>
<reference evidence="2 3" key="1">
    <citation type="journal article" date="2021" name="BMC Biol.">
        <title>Horizontally acquired antibacterial genes associated with adaptive radiation of ladybird beetles.</title>
        <authorList>
            <person name="Li H.S."/>
            <person name="Tang X.F."/>
            <person name="Huang Y.H."/>
            <person name="Xu Z.Y."/>
            <person name="Chen M.L."/>
            <person name="Du X.Y."/>
            <person name="Qiu B.Y."/>
            <person name="Chen P.T."/>
            <person name="Zhang W."/>
            <person name="Slipinski A."/>
            <person name="Escalona H.E."/>
            <person name="Waterhouse R.M."/>
            <person name="Zwick A."/>
            <person name="Pang H."/>
        </authorList>
    </citation>
    <scope>NUCLEOTIDE SEQUENCE [LARGE SCALE GENOMIC DNA]</scope>
    <source>
        <strain evidence="2">SYSU2018</strain>
    </source>
</reference>